<organism evidence="1 2">
    <name type="scientific">Malus baccata</name>
    <name type="common">Siberian crab apple</name>
    <name type="synonym">Pyrus baccata</name>
    <dbReference type="NCBI Taxonomy" id="106549"/>
    <lineage>
        <taxon>Eukaryota</taxon>
        <taxon>Viridiplantae</taxon>
        <taxon>Streptophyta</taxon>
        <taxon>Embryophyta</taxon>
        <taxon>Tracheophyta</taxon>
        <taxon>Spermatophyta</taxon>
        <taxon>Magnoliopsida</taxon>
        <taxon>eudicotyledons</taxon>
        <taxon>Gunneridae</taxon>
        <taxon>Pentapetalae</taxon>
        <taxon>rosids</taxon>
        <taxon>fabids</taxon>
        <taxon>Rosales</taxon>
        <taxon>Rosaceae</taxon>
        <taxon>Amygdaloideae</taxon>
        <taxon>Maleae</taxon>
        <taxon>Malus</taxon>
    </lineage>
</organism>
<reference evidence="1 2" key="1">
    <citation type="journal article" date="2019" name="G3 (Bethesda)">
        <title>Sequencing of a Wild Apple (Malus baccata) Genome Unravels the Differences Between Cultivated and Wild Apple Species Regarding Disease Resistance and Cold Tolerance.</title>
        <authorList>
            <person name="Chen X."/>
        </authorList>
    </citation>
    <scope>NUCLEOTIDE SEQUENCE [LARGE SCALE GENOMIC DNA]</scope>
    <source>
        <strain evidence="2">cv. Shandingzi</strain>
        <tissue evidence="1">Leaves</tissue>
    </source>
</reference>
<gene>
    <name evidence="1" type="ORF">C1H46_005803</name>
</gene>
<dbReference type="Proteomes" id="UP000315295">
    <property type="component" value="Unassembled WGS sequence"/>
</dbReference>
<evidence type="ECO:0000313" key="1">
    <source>
        <dbReference type="EMBL" id="TQE08627.1"/>
    </source>
</evidence>
<name>A0A540NC54_MALBA</name>
<sequence length="70" mass="7952">MFPEGTVVDVNVKANLQNDVMLCFPCAALVKEESTEIEEMGQRAKDNGPDQDGWTTVTPKWRRKAEKIWV</sequence>
<keyword evidence="2" id="KW-1185">Reference proteome</keyword>
<dbReference type="AlphaFoldDB" id="A0A540NC54"/>
<evidence type="ECO:0000313" key="2">
    <source>
        <dbReference type="Proteomes" id="UP000315295"/>
    </source>
</evidence>
<accession>A0A540NC54</accession>
<dbReference type="EMBL" id="VIEB01000069">
    <property type="protein sequence ID" value="TQE08627.1"/>
    <property type="molecule type" value="Genomic_DNA"/>
</dbReference>
<proteinExistence type="predicted"/>
<protein>
    <submittedName>
        <fullName evidence="1">Uncharacterized protein</fullName>
    </submittedName>
</protein>
<comment type="caution">
    <text evidence="1">The sequence shown here is derived from an EMBL/GenBank/DDBJ whole genome shotgun (WGS) entry which is preliminary data.</text>
</comment>